<dbReference type="SUPFAM" id="SSF54403">
    <property type="entry name" value="Cystatin/monellin"/>
    <property type="match status" value="1"/>
</dbReference>
<dbReference type="CDD" id="cd00042">
    <property type="entry name" value="CY"/>
    <property type="match status" value="1"/>
</dbReference>
<dbReference type="Pfam" id="PF16845">
    <property type="entry name" value="SQAPI"/>
    <property type="match status" value="1"/>
</dbReference>
<gene>
    <name evidence="5" type="ORF">LLUT_LOCUS21469</name>
</gene>
<evidence type="ECO:0000259" key="4">
    <source>
        <dbReference type="SMART" id="SM00043"/>
    </source>
</evidence>
<organism evidence="5 6">
    <name type="scientific">Lupinus luteus</name>
    <name type="common">European yellow lupine</name>
    <dbReference type="NCBI Taxonomy" id="3873"/>
    <lineage>
        <taxon>Eukaryota</taxon>
        <taxon>Viridiplantae</taxon>
        <taxon>Streptophyta</taxon>
        <taxon>Embryophyta</taxon>
        <taxon>Tracheophyta</taxon>
        <taxon>Spermatophyta</taxon>
        <taxon>Magnoliopsida</taxon>
        <taxon>eudicotyledons</taxon>
        <taxon>Gunneridae</taxon>
        <taxon>Pentapetalae</taxon>
        <taxon>rosids</taxon>
        <taxon>fabids</taxon>
        <taxon>Fabales</taxon>
        <taxon>Fabaceae</taxon>
        <taxon>Papilionoideae</taxon>
        <taxon>50 kb inversion clade</taxon>
        <taxon>genistoids sensu lato</taxon>
        <taxon>core genistoids</taxon>
        <taxon>Genisteae</taxon>
        <taxon>Lupinus</taxon>
    </lineage>
</organism>
<evidence type="ECO:0000256" key="3">
    <source>
        <dbReference type="SAM" id="SignalP"/>
    </source>
</evidence>
<evidence type="ECO:0000256" key="1">
    <source>
        <dbReference type="ARBA" id="ARBA00022690"/>
    </source>
</evidence>
<evidence type="ECO:0000313" key="6">
    <source>
        <dbReference type="Proteomes" id="UP001497480"/>
    </source>
</evidence>
<dbReference type="InterPro" id="IPR000010">
    <property type="entry name" value="Cystatin_dom"/>
</dbReference>
<dbReference type="PANTHER" id="PTHR47373:SF1">
    <property type="entry name" value="CYSTEINE PROTEINASE INHIBITOR 2"/>
    <property type="match status" value="1"/>
</dbReference>
<sequence>MANMLITLTTLITLLSFFSTPSCGRVLVGGKMEISEVKKNMQVQELGKFAVEEYNKGITKLRLNGGEGEEGLKFVEVVKAQYQVVAGVKYYLEISAMENGVHKVFNSVVVVKPWLHSKNLLNFGPLSTSFE</sequence>
<keyword evidence="6" id="KW-1185">Reference proteome</keyword>
<dbReference type="SMART" id="SM00043">
    <property type="entry name" value="CY"/>
    <property type="match status" value="1"/>
</dbReference>
<dbReference type="EMBL" id="CAXHTB010000014">
    <property type="protein sequence ID" value="CAL0320409.1"/>
    <property type="molecule type" value="Genomic_DNA"/>
</dbReference>
<feature type="chain" id="PRO_5043359736" description="Cystatin domain-containing protein" evidence="3">
    <location>
        <begin position="25"/>
        <end position="131"/>
    </location>
</feature>
<keyword evidence="3" id="KW-0732">Signal</keyword>
<proteinExistence type="predicted"/>
<keyword evidence="1" id="KW-0646">Protease inhibitor</keyword>
<dbReference type="PANTHER" id="PTHR47373">
    <property type="entry name" value="CYSTEINE PROTEINASE INHIBITOR 2"/>
    <property type="match status" value="1"/>
</dbReference>
<accession>A0AAV1XGW6</accession>
<evidence type="ECO:0000313" key="5">
    <source>
        <dbReference type="EMBL" id="CAL0320409.1"/>
    </source>
</evidence>
<dbReference type="Gene3D" id="3.10.450.10">
    <property type="match status" value="1"/>
</dbReference>
<dbReference type="AlphaFoldDB" id="A0AAV1XGW6"/>
<comment type="caution">
    <text evidence="5">The sequence shown here is derived from an EMBL/GenBank/DDBJ whole genome shotgun (WGS) entry which is preliminary data.</text>
</comment>
<reference evidence="5 6" key="1">
    <citation type="submission" date="2024-03" db="EMBL/GenBank/DDBJ databases">
        <authorList>
            <person name="Martinez-Hernandez J."/>
        </authorList>
    </citation>
    <scope>NUCLEOTIDE SEQUENCE [LARGE SCALE GENOMIC DNA]</scope>
</reference>
<feature type="signal peptide" evidence="3">
    <location>
        <begin position="1"/>
        <end position="24"/>
    </location>
</feature>
<dbReference type="InterPro" id="IPR046350">
    <property type="entry name" value="Cystatin_sf"/>
</dbReference>
<feature type="domain" description="Cystatin" evidence="4">
    <location>
        <begin position="26"/>
        <end position="126"/>
    </location>
</feature>
<keyword evidence="2" id="KW-0789">Thiol protease inhibitor</keyword>
<evidence type="ECO:0000256" key="2">
    <source>
        <dbReference type="ARBA" id="ARBA00022704"/>
    </source>
</evidence>
<protein>
    <recommendedName>
        <fullName evidence="4">Cystatin domain-containing protein</fullName>
    </recommendedName>
</protein>
<name>A0AAV1XGW6_LUPLU</name>
<dbReference type="Proteomes" id="UP001497480">
    <property type="component" value="Unassembled WGS sequence"/>
</dbReference>
<dbReference type="GO" id="GO:0004869">
    <property type="term" value="F:cysteine-type endopeptidase inhibitor activity"/>
    <property type="evidence" value="ECO:0007669"/>
    <property type="project" value="UniProtKB-KW"/>
</dbReference>